<evidence type="ECO:0000259" key="2">
    <source>
        <dbReference type="Pfam" id="PF12969"/>
    </source>
</evidence>
<dbReference type="RefSeq" id="WP_255025659.1">
    <property type="nucleotide sequence ID" value="NZ_JANDHW010000002.1"/>
</dbReference>
<dbReference type="EMBL" id="JANDHW010000002">
    <property type="protein sequence ID" value="MCP9611012.1"/>
    <property type="molecule type" value="Genomic_DNA"/>
</dbReference>
<protein>
    <submittedName>
        <fullName evidence="3">DUF3857 domain-containing protein</fullName>
    </submittedName>
</protein>
<accession>A0ABT1MEF7</accession>
<proteinExistence type="predicted"/>
<organism evidence="3 4">
    <name type="scientific">Coprobacter tertius</name>
    <dbReference type="NCBI Taxonomy" id="2944915"/>
    <lineage>
        <taxon>Bacteria</taxon>
        <taxon>Pseudomonadati</taxon>
        <taxon>Bacteroidota</taxon>
        <taxon>Bacteroidia</taxon>
        <taxon>Bacteroidales</taxon>
        <taxon>Barnesiellaceae</taxon>
        <taxon>Coprobacter</taxon>
    </lineage>
</organism>
<reference evidence="3 4" key="1">
    <citation type="submission" date="2022-07" db="EMBL/GenBank/DDBJ databases">
        <title>Fecal culturing of patients with breast cancer.</title>
        <authorList>
            <person name="Teng N.M.Y."/>
            <person name="Kiu R."/>
            <person name="Evans R."/>
            <person name="Baker D.J."/>
            <person name="Zenner C."/>
            <person name="Robinson S.D."/>
            <person name="Hall L.J."/>
        </authorList>
    </citation>
    <scope>NUCLEOTIDE SEQUENCE [LARGE SCALE GENOMIC DNA]</scope>
    <source>
        <strain evidence="3 4">LH1063</strain>
    </source>
</reference>
<comment type="caution">
    <text evidence="3">The sequence shown here is derived from an EMBL/GenBank/DDBJ whole genome shotgun (WGS) entry which is preliminary data.</text>
</comment>
<dbReference type="Gene3D" id="2.60.120.1130">
    <property type="match status" value="1"/>
</dbReference>
<dbReference type="Pfam" id="PF12969">
    <property type="entry name" value="DUF3857"/>
    <property type="match status" value="1"/>
</dbReference>
<evidence type="ECO:0000313" key="3">
    <source>
        <dbReference type="EMBL" id="MCP9611012.1"/>
    </source>
</evidence>
<feature type="coiled-coil region" evidence="1">
    <location>
        <begin position="305"/>
        <end position="332"/>
    </location>
</feature>
<feature type="domain" description="DUF3857" evidence="2">
    <location>
        <begin position="71"/>
        <end position="201"/>
    </location>
</feature>
<dbReference type="Gene3D" id="2.60.40.3140">
    <property type="match status" value="1"/>
</dbReference>
<gene>
    <name evidence="3" type="ORF">NMU02_02750</name>
</gene>
<dbReference type="Proteomes" id="UP001205603">
    <property type="component" value="Unassembled WGS sequence"/>
</dbReference>
<sequence length="661" mass="75927">MKHTFLTLLFLGNLFLIQAQDISLKYGKVNEDELKMTTYTPDTSAVAVVLFEYSDSHFDFNENKGIRLITNYKTKIKILKDEGLKYVNISIPYYDSKVNSSLKEEITDLQGYVYNLENGKIIKTKLNKEYIFDEQSDENYWQKKFTFPNAKVGSVIEYKYTFCSDFIEDIPDLKTMKKIPIWHSELSLEAPEYFRYNAQAKGWDLPVFKSESGVQTISFSNGYKNEYLQAKTTKYKVIADTVKALKPETHIWCIDDYCPRIEFELNGIALPGNTYKAYAKNWVTLEQNIMADKNFGKLLEMKCPYKDDAENLKKIENKRERARKALKYVQNKISWNGNYSFSGYGTNDALKNGTGNNAQINFVLLSMLKAAGLDAYPVFISTRDNGKINTSFPSLNQINTFIIAIAETDSTYFYLDGGSPYGDINVLDIKLLSENARLFEGVAVSHWENLSNLSRNATSYLIQAKIDENGLIDGTMTIQFTGECAFEFKRSCGTLTLDELKESANNSYDIEINDFQKNDSDTLINQASAILKFNKQTTTNDDMIYFTPLIVDYMSSSPFSSPTRKYPIEFDYNNLDHFNISIKIPDDYSVSELPKSTTLVNPDNSYICRFYSSTTENTINLQFMVEKKKRLFLPEEYKDLQNFYTALISKSTEQIVLKKNK</sequence>
<evidence type="ECO:0000256" key="1">
    <source>
        <dbReference type="SAM" id="Coils"/>
    </source>
</evidence>
<evidence type="ECO:0000313" key="4">
    <source>
        <dbReference type="Proteomes" id="UP001205603"/>
    </source>
</evidence>
<keyword evidence="1" id="KW-0175">Coiled coil</keyword>
<dbReference type="Gene3D" id="3.10.620.30">
    <property type="match status" value="1"/>
</dbReference>
<name>A0ABT1MEF7_9BACT</name>
<keyword evidence="4" id="KW-1185">Reference proteome</keyword>
<dbReference type="InterPro" id="IPR024618">
    <property type="entry name" value="DUF3857"/>
</dbReference>